<dbReference type="EMBL" id="QLMA01000002">
    <property type="protein sequence ID" value="RAJ85532.1"/>
    <property type="molecule type" value="Genomic_DNA"/>
</dbReference>
<dbReference type="Pfam" id="PF08534">
    <property type="entry name" value="Redoxin"/>
    <property type="match status" value="1"/>
</dbReference>
<keyword evidence="4" id="KW-0676">Redox-active center</keyword>
<protein>
    <submittedName>
        <fullName evidence="7">Thiol-disulfide isomerase/thioredoxin</fullName>
    </submittedName>
</protein>
<dbReference type="PANTHER" id="PTHR42852:SF6">
    <property type="entry name" value="THIOL:DISULFIDE INTERCHANGE PROTEIN DSBE"/>
    <property type="match status" value="1"/>
</dbReference>
<keyword evidence="3" id="KW-1015">Disulfide bond</keyword>
<dbReference type="InterPro" id="IPR050553">
    <property type="entry name" value="Thioredoxin_ResA/DsbE_sf"/>
</dbReference>
<dbReference type="GO" id="GO:0016491">
    <property type="term" value="F:oxidoreductase activity"/>
    <property type="evidence" value="ECO:0007669"/>
    <property type="project" value="InterPro"/>
</dbReference>
<evidence type="ECO:0000256" key="2">
    <source>
        <dbReference type="ARBA" id="ARBA00022748"/>
    </source>
</evidence>
<organism evidence="7 8">
    <name type="scientific">Chitinophaga dinghuensis</name>
    <dbReference type="NCBI Taxonomy" id="1539050"/>
    <lineage>
        <taxon>Bacteria</taxon>
        <taxon>Pseudomonadati</taxon>
        <taxon>Bacteroidota</taxon>
        <taxon>Chitinophagia</taxon>
        <taxon>Chitinophagales</taxon>
        <taxon>Chitinophagaceae</taxon>
        <taxon>Chitinophaga</taxon>
    </lineage>
</organism>
<dbReference type="InterPro" id="IPR013766">
    <property type="entry name" value="Thioredoxin_domain"/>
</dbReference>
<keyword evidence="5" id="KW-0732">Signal</keyword>
<dbReference type="OrthoDB" id="1095575at2"/>
<dbReference type="InterPro" id="IPR017937">
    <property type="entry name" value="Thioredoxin_CS"/>
</dbReference>
<feature type="chain" id="PRO_5016254013" evidence="5">
    <location>
        <begin position="23"/>
        <end position="463"/>
    </location>
</feature>
<evidence type="ECO:0000259" key="6">
    <source>
        <dbReference type="PROSITE" id="PS51352"/>
    </source>
</evidence>
<sequence>MKRLTSSMLPVALCMAFTTARAAAGPGPVSPITIIQGTTANEKATKISLMAVEEGVTKEIATSEVNADHAFAFALTKPVEGFYYLTYAPKDLGTRIYVKAGDQLKLKLEGNSFDQQAGSAENKLLQQWDKVASPVTGPPSRFDSTTFYSYFPTLEATMPKIQAFKKQFASPNKNFSNLMKQAMDVDVEYAAMRFLLIPHSVHPKKEQYPAYYNTIIKDQKLCDDNAMKLGNVSAYISMYSTFRHLMNSEAMGKMDAKDRFAQGLNGFCNEHVKALYITNSLGAYKTFDGLIEAITPYQKYLVTDLEKKRYLDYEKSVRKFAAGEAGFNFSGETPEGKQVSFNDLKGKVVVVDVWATWCGPCKAELPFLQKLEEEMEGKAVTFVGCSVDEAKDKEKWKQFVKEKEMKGVQMFVNGWSEVTKFYGITGIPRFMVFDKEGKIVTIDAPRPSTPELKALLEKLLAKG</sequence>
<feature type="domain" description="Thioredoxin" evidence="6">
    <location>
        <begin position="320"/>
        <end position="461"/>
    </location>
</feature>
<comment type="subcellular location">
    <subcellularLocation>
        <location evidence="1">Cell envelope</location>
    </subcellularLocation>
</comment>
<dbReference type="PROSITE" id="PS51352">
    <property type="entry name" value="THIOREDOXIN_2"/>
    <property type="match status" value="1"/>
</dbReference>
<reference evidence="7 8" key="1">
    <citation type="submission" date="2018-06" db="EMBL/GenBank/DDBJ databases">
        <title>Genomic Encyclopedia of Archaeal and Bacterial Type Strains, Phase II (KMG-II): from individual species to whole genera.</title>
        <authorList>
            <person name="Goeker M."/>
        </authorList>
    </citation>
    <scope>NUCLEOTIDE SEQUENCE [LARGE SCALE GENOMIC DNA]</scope>
    <source>
        <strain evidence="7 8">DSM 29821</strain>
    </source>
</reference>
<dbReference type="CDD" id="cd02966">
    <property type="entry name" value="TlpA_like_family"/>
    <property type="match status" value="1"/>
</dbReference>
<evidence type="ECO:0000256" key="3">
    <source>
        <dbReference type="ARBA" id="ARBA00023157"/>
    </source>
</evidence>
<dbReference type="PANTHER" id="PTHR42852">
    <property type="entry name" value="THIOL:DISULFIDE INTERCHANGE PROTEIN DSBE"/>
    <property type="match status" value="1"/>
</dbReference>
<proteinExistence type="predicted"/>
<dbReference type="GO" id="GO:0017004">
    <property type="term" value="P:cytochrome complex assembly"/>
    <property type="evidence" value="ECO:0007669"/>
    <property type="project" value="UniProtKB-KW"/>
</dbReference>
<gene>
    <name evidence="7" type="ORF">CLV59_102236</name>
</gene>
<keyword evidence="8" id="KW-1185">Reference proteome</keyword>
<dbReference type="PROSITE" id="PS00194">
    <property type="entry name" value="THIOREDOXIN_1"/>
    <property type="match status" value="1"/>
</dbReference>
<dbReference type="GO" id="GO:0030313">
    <property type="term" value="C:cell envelope"/>
    <property type="evidence" value="ECO:0007669"/>
    <property type="project" value="UniProtKB-SubCell"/>
</dbReference>
<evidence type="ECO:0000256" key="1">
    <source>
        <dbReference type="ARBA" id="ARBA00004196"/>
    </source>
</evidence>
<evidence type="ECO:0000313" key="7">
    <source>
        <dbReference type="EMBL" id="RAJ85532.1"/>
    </source>
</evidence>
<comment type="caution">
    <text evidence="7">The sequence shown here is derived from an EMBL/GenBank/DDBJ whole genome shotgun (WGS) entry which is preliminary data.</text>
</comment>
<dbReference type="GO" id="GO:0016853">
    <property type="term" value="F:isomerase activity"/>
    <property type="evidence" value="ECO:0007669"/>
    <property type="project" value="UniProtKB-KW"/>
</dbReference>
<dbReference type="Gene3D" id="3.40.30.10">
    <property type="entry name" value="Glutaredoxin"/>
    <property type="match status" value="1"/>
</dbReference>
<name>A0A327W8G5_9BACT</name>
<feature type="signal peptide" evidence="5">
    <location>
        <begin position="1"/>
        <end position="22"/>
    </location>
</feature>
<dbReference type="InterPro" id="IPR013740">
    <property type="entry name" value="Redoxin"/>
</dbReference>
<keyword evidence="7" id="KW-0413">Isomerase</keyword>
<dbReference type="RefSeq" id="WP_111591186.1">
    <property type="nucleotide sequence ID" value="NZ_QLMA01000002.1"/>
</dbReference>
<dbReference type="AlphaFoldDB" id="A0A327W8G5"/>
<evidence type="ECO:0000256" key="5">
    <source>
        <dbReference type="SAM" id="SignalP"/>
    </source>
</evidence>
<evidence type="ECO:0000313" key="8">
    <source>
        <dbReference type="Proteomes" id="UP000249819"/>
    </source>
</evidence>
<keyword evidence="2" id="KW-0201">Cytochrome c-type biogenesis</keyword>
<dbReference type="Proteomes" id="UP000249819">
    <property type="component" value="Unassembled WGS sequence"/>
</dbReference>
<dbReference type="SUPFAM" id="SSF52833">
    <property type="entry name" value="Thioredoxin-like"/>
    <property type="match status" value="1"/>
</dbReference>
<dbReference type="InterPro" id="IPR036249">
    <property type="entry name" value="Thioredoxin-like_sf"/>
</dbReference>
<accession>A0A327W8G5</accession>
<evidence type="ECO:0000256" key="4">
    <source>
        <dbReference type="ARBA" id="ARBA00023284"/>
    </source>
</evidence>